<organism evidence="1 2">
    <name type="scientific">Candidula unifasciata</name>
    <dbReference type="NCBI Taxonomy" id="100452"/>
    <lineage>
        <taxon>Eukaryota</taxon>
        <taxon>Metazoa</taxon>
        <taxon>Spiralia</taxon>
        <taxon>Lophotrochozoa</taxon>
        <taxon>Mollusca</taxon>
        <taxon>Gastropoda</taxon>
        <taxon>Heterobranchia</taxon>
        <taxon>Euthyneura</taxon>
        <taxon>Panpulmonata</taxon>
        <taxon>Eupulmonata</taxon>
        <taxon>Stylommatophora</taxon>
        <taxon>Helicina</taxon>
        <taxon>Helicoidea</taxon>
        <taxon>Geomitridae</taxon>
        <taxon>Candidula</taxon>
    </lineage>
</organism>
<keyword evidence="2" id="KW-1185">Reference proteome</keyword>
<dbReference type="PANTHER" id="PTHR46399">
    <property type="entry name" value="B30.2/SPRY DOMAIN-CONTAINING PROTEIN"/>
    <property type="match status" value="1"/>
</dbReference>
<protein>
    <submittedName>
        <fullName evidence="1">Uncharacterized protein</fullName>
    </submittedName>
</protein>
<evidence type="ECO:0000313" key="2">
    <source>
        <dbReference type="Proteomes" id="UP000678393"/>
    </source>
</evidence>
<dbReference type="GO" id="GO:0034704">
    <property type="term" value="C:calcium channel complex"/>
    <property type="evidence" value="ECO:0007669"/>
    <property type="project" value="TreeGrafter"/>
</dbReference>
<accession>A0A8S3YYK9</accession>
<dbReference type="GO" id="GO:0033017">
    <property type="term" value="C:sarcoplasmic reticulum membrane"/>
    <property type="evidence" value="ECO:0007669"/>
    <property type="project" value="TreeGrafter"/>
</dbReference>
<dbReference type="GO" id="GO:0006941">
    <property type="term" value="P:striated muscle contraction"/>
    <property type="evidence" value="ECO:0007669"/>
    <property type="project" value="TreeGrafter"/>
</dbReference>
<proteinExistence type="predicted"/>
<dbReference type="EMBL" id="CAJHNH020001245">
    <property type="protein sequence ID" value="CAG5122227.1"/>
    <property type="molecule type" value="Genomic_DNA"/>
</dbReference>
<dbReference type="Proteomes" id="UP000678393">
    <property type="component" value="Unassembled WGS sequence"/>
</dbReference>
<dbReference type="OrthoDB" id="300855at2759"/>
<dbReference type="InterPro" id="IPR015925">
    <property type="entry name" value="Ryanodine_IP3_receptor"/>
</dbReference>
<dbReference type="PANTHER" id="PTHR46399:SF8">
    <property type="entry name" value="B30.2_SPRY DOMAIN-CONTAINING PROTEIN"/>
    <property type="match status" value="1"/>
</dbReference>
<sequence>NGGPGGDDMPPGLLPSHKASIVMFLDRVYDIDDQATFYRLLDDAFLPDLRAATTLDM</sequence>
<reference evidence="1" key="1">
    <citation type="submission" date="2021-04" db="EMBL/GenBank/DDBJ databases">
        <authorList>
            <consortium name="Molecular Ecology Group"/>
        </authorList>
    </citation>
    <scope>NUCLEOTIDE SEQUENCE</scope>
</reference>
<name>A0A8S3YYK9_9EUPU</name>
<dbReference type="GO" id="GO:0005790">
    <property type="term" value="C:smooth endoplasmic reticulum"/>
    <property type="evidence" value="ECO:0007669"/>
    <property type="project" value="TreeGrafter"/>
</dbReference>
<feature type="non-terminal residue" evidence="1">
    <location>
        <position position="1"/>
    </location>
</feature>
<dbReference type="GO" id="GO:0030018">
    <property type="term" value="C:Z disc"/>
    <property type="evidence" value="ECO:0007669"/>
    <property type="project" value="TreeGrafter"/>
</dbReference>
<feature type="non-terminal residue" evidence="1">
    <location>
        <position position="57"/>
    </location>
</feature>
<dbReference type="GO" id="GO:0014808">
    <property type="term" value="P:release of sequestered calcium ion into cytosol by sarcoplasmic reticulum"/>
    <property type="evidence" value="ECO:0007669"/>
    <property type="project" value="TreeGrafter"/>
</dbReference>
<dbReference type="GO" id="GO:0005219">
    <property type="term" value="F:ryanodine-sensitive calcium-release channel activity"/>
    <property type="evidence" value="ECO:0007669"/>
    <property type="project" value="TreeGrafter"/>
</dbReference>
<gene>
    <name evidence="1" type="ORF">CUNI_LOCUS7785</name>
</gene>
<comment type="caution">
    <text evidence="1">The sequence shown here is derived from an EMBL/GenBank/DDBJ whole genome shotgun (WGS) entry which is preliminary data.</text>
</comment>
<dbReference type="AlphaFoldDB" id="A0A8S3YYK9"/>
<evidence type="ECO:0000313" key="1">
    <source>
        <dbReference type="EMBL" id="CAG5122227.1"/>
    </source>
</evidence>
<dbReference type="GO" id="GO:0042383">
    <property type="term" value="C:sarcolemma"/>
    <property type="evidence" value="ECO:0007669"/>
    <property type="project" value="TreeGrafter"/>
</dbReference>